<evidence type="ECO:0000313" key="4">
    <source>
        <dbReference type="EMBL" id="TXG59148.1"/>
    </source>
</evidence>
<evidence type="ECO:0000256" key="2">
    <source>
        <dbReference type="PROSITE-ProRule" id="PRU00708"/>
    </source>
</evidence>
<dbReference type="PANTHER" id="PTHR47926:SF420">
    <property type="entry name" value="REPEAT-CONTAINING PROTEIN, PUTATIVE-RELATED"/>
    <property type="match status" value="1"/>
</dbReference>
<proteinExistence type="predicted"/>
<protein>
    <recommendedName>
        <fullName evidence="6">IBB domain-containing protein</fullName>
    </recommendedName>
</protein>
<organism evidence="4 5">
    <name type="scientific">Acer yangbiense</name>
    <dbReference type="NCBI Taxonomy" id="1000413"/>
    <lineage>
        <taxon>Eukaryota</taxon>
        <taxon>Viridiplantae</taxon>
        <taxon>Streptophyta</taxon>
        <taxon>Embryophyta</taxon>
        <taxon>Tracheophyta</taxon>
        <taxon>Spermatophyta</taxon>
        <taxon>Magnoliopsida</taxon>
        <taxon>eudicotyledons</taxon>
        <taxon>Gunneridae</taxon>
        <taxon>Pentapetalae</taxon>
        <taxon>rosids</taxon>
        <taxon>malvids</taxon>
        <taxon>Sapindales</taxon>
        <taxon>Sapindaceae</taxon>
        <taxon>Hippocastanoideae</taxon>
        <taxon>Acereae</taxon>
        <taxon>Acer</taxon>
    </lineage>
</organism>
<dbReference type="InterPro" id="IPR011990">
    <property type="entry name" value="TPR-like_helical_dom_sf"/>
</dbReference>
<comment type="caution">
    <text evidence="4">The sequence shown here is derived from an EMBL/GenBank/DDBJ whole genome shotgun (WGS) entry which is preliminary data.</text>
</comment>
<dbReference type="GO" id="GO:0009451">
    <property type="term" value="P:RNA modification"/>
    <property type="evidence" value="ECO:0007669"/>
    <property type="project" value="InterPro"/>
</dbReference>
<dbReference type="Proteomes" id="UP000323000">
    <property type="component" value="Chromosome 7"/>
</dbReference>
<dbReference type="InterPro" id="IPR046960">
    <property type="entry name" value="PPR_At4g14850-like_plant"/>
</dbReference>
<dbReference type="InterPro" id="IPR002885">
    <property type="entry name" value="PPR_rpt"/>
</dbReference>
<dbReference type="EMBL" id="VAHF01000007">
    <property type="protein sequence ID" value="TXG59148.1"/>
    <property type="molecule type" value="Genomic_DNA"/>
</dbReference>
<evidence type="ECO:0000313" key="5">
    <source>
        <dbReference type="Proteomes" id="UP000323000"/>
    </source>
</evidence>
<feature type="repeat" description="PPR" evidence="2">
    <location>
        <begin position="203"/>
        <end position="237"/>
    </location>
</feature>
<dbReference type="NCBIfam" id="TIGR00756">
    <property type="entry name" value="PPR"/>
    <property type="match status" value="1"/>
</dbReference>
<evidence type="ECO:0000256" key="1">
    <source>
        <dbReference type="ARBA" id="ARBA00022737"/>
    </source>
</evidence>
<dbReference type="PANTHER" id="PTHR47926">
    <property type="entry name" value="PENTATRICOPEPTIDE REPEAT-CONTAINING PROTEIN"/>
    <property type="match status" value="1"/>
</dbReference>
<dbReference type="FunFam" id="1.25.40.10:FF:000158">
    <property type="entry name" value="pentatricopeptide repeat-containing protein At2g33680"/>
    <property type="match status" value="1"/>
</dbReference>
<dbReference type="Pfam" id="PF01535">
    <property type="entry name" value="PPR"/>
    <property type="match status" value="2"/>
</dbReference>
<name>A0A5C7HQT9_9ROSI</name>
<keyword evidence="1" id="KW-0677">Repeat</keyword>
<evidence type="ECO:0000256" key="3">
    <source>
        <dbReference type="SAM" id="MobiDB-lite"/>
    </source>
</evidence>
<sequence>MESVDPEARDRLRVGTLQRENVRLQVDDSNRRRKKENRREMEKRHSTILSGVLPRFRVSSEEFPSLFDDPTAALEVRNLEMFFFLSPVALAITFNKHKMNADSVSWNSILTACMLHNQVGEIFRLLKLLLVSQNKPDHITLMNLIGACAEIASMEVGNQVHCYIRKTGHVLDVYVMNGLLDMYIKCGSLEIARELFDIMEDPNVVSCSSLVVGYAQFGRVEKSLELFRRMKSQGVRPNDVTLLGVLSACSHVGLVEEGLQLYRNMETEYGIIPTREHCSCVVDLLACN</sequence>
<dbReference type="AlphaFoldDB" id="A0A5C7HQT9"/>
<accession>A0A5C7HQT9</accession>
<dbReference type="GO" id="GO:0003723">
    <property type="term" value="F:RNA binding"/>
    <property type="evidence" value="ECO:0007669"/>
    <property type="project" value="InterPro"/>
</dbReference>
<evidence type="ECO:0008006" key="6">
    <source>
        <dbReference type="Google" id="ProtNLM"/>
    </source>
</evidence>
<dbReference type="PROSITE" id="PS51375">
    <property type="entry name" value="PPR"/>
    <property type="match status" value="1"/>
</dbReference>
<dbReference type="OrthoDB" id="1731741at2759"/>
<feature type="region of interest" description="Disordered" evidence="3">
    <location>
        <begin position="23"/>
        <end position="44"/>
    </location>
</feature>
<gene>
    <name evidence="4" type="ORF">EZV62_016977</name>
</gene>
<dbReference type="GO" id="GO:0099402">
    <property type="term" value="P:plant organ development"/>
    <property type="evidence" value="ECO:0007669"/>
    <property type="project" value="UniProtKB-ARBA"/>
</dbReference>
<dbReference type="Pfam" id="PF13041">
    <property type="entry name" value="PPR_2"/>
    <property type="match status" value="1"/>
</dbReference>
<keyword evidence="5" id="KW-1185">Reference proteome</keyword>
<dbReference type="Gene3D" id="1.25.40.10">
    <property type="entry name" value="Tetratricopeptide repeat domain"/>
    <property type="match status" value="2"/>
</dbReference>
<reference evidence="5" key="1">
    <citation type="journal article" date="2019" name="Gigascience">
        <title>De novo genome assembly of the endangered Acer yangbiense, a plant species with extremely small populations endemic to Yunnan Province, China.</title>
        <authorList>
            <person name="Yang J."/>
            <person name="Wariss H.M."/>
            <person name="Tao L."/>
            <person name="Zhang R."/>
            <person name="Yun Q."/>
            <person name="Hollingsworth P."/>
            <person name="Dao Z."/>
            <person name="Luo G."/>
            <person name="Guo H."/>
            <person name="Ma Y."/>
            <person name="Sun W."/>
        </authorList>
    </citation>
    <scope>NUCLEOTIDE SEQUENCE [LARGE SCALE GENOMIC DNA]</scope>
    <source>
        <strain evidence="5">cv. Malutang</strain>
    </source>
</reference>